<reference evidence="1 2" key="1">
    <citation type="journal article" date="2021" name="Elife">
        <title>Chloroplast acquisition without the gene transfer in kleptoplastic sea slugs, Plakobranchus ocellatus.</title>
        <authorList>
            <person name="Maeda T."/>
            <person name="Takahashi S."/>
            <person name="Yoshida T."/>
            <person name="Shimamura S."/>
            <person name="Takaki Y."/>
            <person name="Nagai Y."/>
            <person name="Toyoda A."/>
            <person name="Suzuki Y."/>
            <person name="Arimoto A."/>
            <person name="Ishii H."/>
            <person name="Satoh N."/>
            <person name="Nishiyama T."/>
            <person name="Hasebe M."/>
            <person name="Maruyama T."/>
            <person name="Minagawa J."/>
            <person name="Obokata J."/>
            <person name="Shigenobu S."/>
        </authorList>
    </citation>
    <scope>NUCLEOTIDE SEQUENCE [LARGE SCALE GENOMIC DNA]</scope>
</reference>
<proteinExistence type="predicted"/>
<comment type="caution">
    <text evidence="1">The sequence shown here is derived from an EMBL/GenBank/DDBJ whole genome shotgun (WGS) entry which is preliminary data.</text>
</comment>
<evidence type="ECO:0000313" key="2">
    <source>
        <dbReference type="Proteomes" id="UP000735302"/>
    </source>
</evidence>
<dbReference type="EMBL" id="BLXT01008004">
    <property type="protein sequence ID" value="GFO45107.1"/>
    <property type="molecule type" value="Genomic_DNA"/>
</dbReference>
<keyword evidence="2" id="KW-1185">Reference proteome</keyword>
<gene>
    <name evidence="1" type="ORF">PoB_007161200</name>
</gene>
<name>A0AAV4DLF3_9GAST</name>
<organism evidence="1 2">
    <name type="scientific">Plakobranchus ocellatus</name>
    <dbReference type="NCBI Taxonomy" id="259542"/>
    <lineage>
        <taxon>Eukaryota</taxon>
        <taxon>Metazoa</taxon>
        <taxon>Spiralia</taxon>
        <taxon>Lophotrochozoa</taxon>
        <taxon>Mollusca</taxon>
        <taxon>Gastropoda</taxon>
        <taxon>Heterobranchia</taxon>
        <taxon>Euthyneura</taxon>
        <taxon>Panpulmonata</taxon>
        <taxon>Sacoglossa</taxon>
        <taxon>Placobranchoidea</taxon>
        <taxon>Plakobranchidae</taxon>
        <taxon>Plakobranchus</taxon>
    </lineage>
</organism>
<dbReference type="Proteomes" id="UP000735302">
    <property type="component" value="Unassembled WGS sequence"/>
</dbReference>
<sequence length="165" mass="17413">MYSARLTSPTYLTVVWRENIARPSPSPPLPPGHLSPTFVSPLSPALAQLDLFPPLNYQPSPAHHPFSSPSVPLPSPRLSAHPPCFGPSGPLPSPRLPAHPPCFGPSGPLPSPRLPAHPPCPGPFGLLPSPRLPAQPIVPALVHLDSYPPFGPLSILPGLSEFPQP</sequence>
<evidence type="ECO:0000313" key="1">
    <source>
        <dbReference type="EMBL" id="GFO45107.1"/>
    </source>
</evidence>
<dbReference type="AlphaFoldDB" id="A0AAV4DLF3"/>
<protein>
    <submittedName>
        <fullName evidence="1">Uncharacterized protein</fullName>
    </submittedName>
</protein>
<accession>A0AAV4DLF3</accession>